<evidence type="ECO:0000313" key="2">
    <source>
        <dbReference type="EMBL" id="RDE49142.1"/>
    </source>
</evidence>
<evidence type="ECO:0000259" key="1">
    <source>
        <dbReference type="Pfam" id="PF19493"/>
    </source>
</evidence>
<dbReference type="NCBIfam" id="NF041216">
    <property type="entry name" value="CU044_2847_fam"/>
    <property type="match status" value="1"/>
</dbReference>
<comment type="caution">
    <text evidence="2">The sequence shown here is derived from an EMBL/GenBank/DDBJ whole genome shotgun (WGS) entry which is preliminary data.</text>
</comment>
<dbReference type="InterPro" id="IPR045794">
    <property type="entry name" value="Trypco1"/>
</dbReference>
<sequence length="125" mass="12874">MGEGEPIMSRTMQQFEIDGQRIWVEVEDVPITATSKFSNTAAGGGAELAATVTSVDLSATLRALIGPVRAALESFKPDEVNVELSLGLAGKVGVFVASSEASAQIKISAKWKPTVATEPPAGSAG</sequence>
<evidence type="ECO:0000313" key="3">
    <source>
        <dbReference type="Proteomes" id="UP000253831"/>
    </source>
</evidence>
<dbReference type="AlphaFoldDB" id="A0A369XK36"/>
<protein>
    <recommendedName>
        <fullName evidence="1">Trypsin-co-occurring domain-containing protein</fullName>
    </recommendedName>
</protein>
<organism evidence="2 3">
    <name type="scientific">Candidatus Accumulibacter meliphilus</name>
    <dbReference type="NCBI Taxonomy" id="2211374"/>
    <lineage>
        <taxon>Bacteria</taxon>
        <taxon>Pseudomonadati</taxon>
        <taxon>Pseudomonadota</taxon>
        <taxon>Betaproteobacteria</taxon>
        <taxon>Candidatus Accumulibacter</taxon>
    </lineage>
</organism>
<proteinExistence type="predicted"/>
<reference evidence="2 3" key="1">
    <citation type="submission" date="2018-05" db="EMBL/GenBank/DDBJ databases">
        <title>Integrated omic analyses show evidence that a Ca. Accumulibacter phosphatis strain performs denitrification under micro-aerobic conditions.</title>
        <authorList>
            <person name="Camejo P.Y."/>
            <person name="Katherine M.D."/>
            <person name="Daniel N.R."/>
        </authorList>
    </citation>
    <scope>NUCLEOTIDE SEQUENCE [LARGE SCALE GENOMIC DNA]</scope>
    <source>
        <strain evidence="2">UW-LDO-IC</strain>
    </source>
</reference>
<dbReference type="EMBL" id="QPGA01000055">
    <property type="protein sequence ID" value="RDE49142.1"/>
    <property type="molecule type" value="Genomic_DNA"/>
</dbReference>
<dbReference type="Proteomes" id="UP000253831">
    <property type="component" value="Unassembled WGS sequence"/>
</dbReference>
<gene>
    <name evidence="2" type="ORF">DVS81_18200</name>
</gene>
<accession>A0A369XK36</accession>
<name>A0A369XK36_9PROT</name>
<feature type="domain" description="Trypsin-co-occurring" evidence="1">
    <location>
        <begin position="18"/>
        <end position="113"/>
    </location>
</feature>
<dbReference type="Pfam" id="PF19493">
    <property type="entry name" value="Trypco1"/>
    <property type="match status" value="1"/>
</dbReference>